<evidence type="ECO:0000313" key="2">
    <source>
        <dbReference type="Proteomes" id="UP000235145"/>
    </source>
</evidence>
<organism evidence="1 2">
    <name type="scientific">Lactuca sativa</name>
    <name type="common">Garden lettuce</name>
    <dbReference type="NCBI Taxonomy" id="4236"/>
    <lineage>
        <taxon>Eukaryota</taxon>
        <taxon>Viridiplantae</taxon>
        <taxon>Streptophyta</taxon>
        <taxon>Embryophyta</taxon>
        <taxon>Tracheophyta</taxon>
        <taxon>Spermatophyta</taxon>
        <taxon>Magnoliopsida</taxon>
        <taxon>eudicotyledons</taxon>
        <taxon>Gunneridae</taxon>
        <taxon>Pentapetalae</taxon>
        <taxon>asterids</taxon>
        <taxon>campanulids</taxon>
        <taxon>Asterales</taxon>
        <taxon>Asteraceae</taxon>
        <taxon>Cichorioideae</taxon>
        <taxon>Cichorieae</taxon>
        <taxon>Lactucinae</taxon>
        <taxon>Lactuca</taxon>
    </lineage>
</organism>
<keyword evidence="2" id="KW-1185">Reference proteome</keyword>
<dbReference type="AlphaFoldDB" id="A0A9R1W1J6"/>
<accession>A0A9R1W1J6</accession>
<proteinExistence type="predicted"/>
<dbReference type="EMBL" id="NBSK02000004">
    <property type="protein sequence ID" value="KAJ0214268.1"/>
    <property type="molecule type" value="Genomic_DNA"/>
</dbReference>
<sequence>MSNTICCSSLDDLPVEILTRIVVMLGLEFEKDIIYTMYVAWEESEVFKEASLHMFEGMGPKDLNVDVFIHKWAAHKNVDAMYRQGVLINTCL</sequence>
<reference evidence="1 2" key="1">
    <citation type="journal article" date="2017" name="Nat. Commun.">
        <title>Genome assembly with in vitro proximity ligation data and whole-genome triplication in lettuce.</title>
        <authorList>
            <person name="Reyes-Chin-Wo S."/>
            <person name="Wang Z."/>
            <person name="Yang X."/>
            <person name="Kozik A."/>
            <person name="Arikit S."/>
            <person name="Song C."/>
            <person name="Xia L."/>
            <person name="Froenicke L."/>
            <person name="Lavelle D.O."/>
            <person name="Truco M.J."/>
            <person name="Xia R."/>
            <person name="Zhu S."/>
            <person name="Xu C."/>
            <person name="Xu H."/>
            <person name="Xu X."/>
            <person name="Cox K."/>
            <person name="Korf I."/>
            <person name="Meyers B.C."/>
            <person name="Michelmore R.W."/>
        </authorList>
    </citation>
    <scope>NUCLEOTIDE SEQUENCE [LARGE SCALE GENOMIC DNA]</scope>
    <source>
        <strain evidence="2">cv. Salinas</strain>
        <tissue evidence="1">Seedlings</tissue>
    </source>
</reference>
<dbReference type="Proteomes" id="UP000235145">
    <property type="component" value="Unassembled WGS sequence"/>
</dbReference>
<name>A0A9R1W1J6_LACSA</name>
<evidence type="ECO:0000313" key="1">
    <source>
        <dbReference type="EMBL" id="KAJ0214268.1"/>
    </source>
</evidence>
<comment type="caution">
    <text evidence="1">The sequence shown here is derived from an EMBL/GenBank/DDBJ whole genome shotgun (WGS) entry which is preliminary data.</text>
</comment>
<protein>
    <submittedName>
        <fullName evidence="1">Uncharacterized protein</fullName>
    </submittedName>
</protein>
<gene>
    <name evidence="1" type="ORF">LSAT_V11C400185720</name>
</gene>